<comment type="caution">
    <text evidence="1">The sequence shown here is derived from an EMBL/GenBank/DDBJ whole genome shotgun (WGS) entry which is preliminary data.</text>
</comment>
<dbReference type="AlphaFoldDB" id="A0A369QL61"/>
<keyword evidence="2" id="KW-1185">Reference proteome</keyword>
<evidence type="ECO:0000313" key="2">
    <source>
        <dbReference type="Proteomes" id="UP000253919"/>
    </source>
</evidence>
<evidence type="ECO:0008006" key="3">
    <source>
        <dbReference type="Google" id="ProtNLM"/>
    </source>
</evidence>
<organism evidence="1 2">
    <name type="scientific">Adhaeribacter pallidiroseus</name>
    <dbReference type="NCBI Taxonomy" id="2072847"/>
    <lineage>
        <taxon>Bacteria</taxon>
        <taxon>Pseudomonadati</taxon>
        <taxon>Bacteroidota</taxon>
        <taxon>Cytophagia</taxon>
        <taxon>Cytophagales</taxon>
        <taxon>Hymenobacteraceae</taxon>
        <taxon>Adhaeribacter</taxon>
    </lineage>
</organism>
<accession>A0A369QL61</accession>
<gene>
    <name evidence="1" type="ORF">AHMF7616_03703</name>
</gene>
<proteinExistence type="predicted"/>
<dbReference type="RefSeq" id="WP_115374147.1">
    <property type="nucleotide sequence ID" value="NZ_QASA01000001.1"/>
</dbReference>
<dbReference type="EMBL" id="QASA01000001">
    <property type="protein sequence ID" value="RDC65080.1"/>
    <property type="molecule type" value="Genomic_DNA"/>
</dbReference>
<dbReference type="Proteomes" id="UP000253919">
    <property type="component" value="Unassembled WGS sequence"/>
</dbReference>
<evidence type="ECO:0000313" key="1">
    <source>
        <dbReference type="EMBL" id="RDC65080.1"/>
    </source>
</evidence>
<dbReference type="OrthoDB" id="964341at2"/>
<name>A0A369QL61_9BACT</name>
<protein>
    <recommendedName>
        <fullName evidence="3">PIN domain-containing protein</fullName>
    </recommendedName>
</protein>
<sequence length="165" mass="19042">MSFINSLISIYKNKGIVIDANLWLLLLVGSYNKNKISEFKRTQKYTEEDFKQLNTFLQNFKIITTPNILTEVVNLTETLDKQSDGILFYNLIQLVQISHEIFLPSVNVMDNVFMKFGLTDSVIHSLAAEGYLILTDDFPLFGYLSSRGNAVINFNHIRTEYIFKK</sequence>
<reference evidence="1 2" key="1">
    <citation type="submission" date="2018-04" db="EMBL/GenBank/DDBJ databases">
        <title>Adhaeribacter sp. HMF7616 genome sequencing and assembly.</title>
        <authorList>
            <person name="Kang H."/>
            <person name="Kang J."/>
            <person name="Cha I."/>
            <person name="Kim H."/>
            <person name="Joh K."/>
        </authorList>
    </citation>
    <scope>NUCLEOTIDE SEQUENCE [LARGE SCALE GENOMIC DNA]</scope>
    <source>
        <strain evidence="1 2">HMF7616</strain>
    </source>
</reference>